<proteinExistence type="predicted"/>
<evidence type="ECO:0000259" key="2">
    <source>
        <dbReference type="Pfam" id="PF00561"/>
    </source>
</evidence>
<reference evidence="3 4" key="1">
    <citation type="journal article" date="2013" name="Genome Announc.">
        <title>Draft Genome Sequence of the Aeromonas diversa Type Strain.</title>
        <authorList>
            <person name="Farfan M."/>
            <person name="Spataro N."/>
            <person name="Sanglas A."/>
            <person name="Albarral V."/>
            <person name="Loren J.G."/>
            <person name="Bosch E."/>
            <person name="Fuste M.C."/>
        </authorList>
    </citation>
    <scope>NUCLEOTIDE SEQUENCE [LARGE SCALE GENOMIC DNA]</scope>
    <source>
        <strain evidence="3 4">2478-85</strain>
    </source>
</reference>
<feature type="domain" description="AB hydrolase-1" evidence="2">
    <location>
        <begin position="24"/>
        <end position="237"/>
    </location>
</feature>
<dbReference type="RefSeq" id="WP_005350808.1">
    <property type="nucleotide sequence ID" value="NZ_APVG01000014.1"/>
</dbReference>
<name>N9U2J2_9GAMM</name>
<organism evidence="3 4">
    <name type="scientific">Aeromonas diversa CDC 2478-85</name>
    <dbReference type="NCBI Taxonomy" id="1268237"/>
    <lineage>
        <taxon>Bacteria</taxon>
        <taxon>Pseudomonadati</taxon>
        <taxon>Pseudomonadota</taxon>
        <taxon>Gammaproteobacteria</taxon>
        <taxon>Aeromonadales</taxon>
        <taxon>Aeromonadaceae</taxon>
        <taxon>Aeromonas</taxon>
    </lineage>
</organism>
<dbReference type="Proteomes" id="UP000023775">
    <property type="component" value="Unassembled WGS sequence"/>
</dbReference>
<dbReference type="PATRIC" id="fig|1268237.3.peg.1440"/>
<dbReference type="Gene3D" id="3.40.50.1820">
    <property type="entry name" value="alpha/beta hydrolase"/>
    <property type="match status" value="1"/>
</dbReference>
<comment type="caution">
    <text evidence="3">The sequence shown here is derived from an EMBL/GenBank/DDBJ whole genome shotgun (WGS) entry which is preliminary data.</text>
</comment>
<dbReference type="eggNOG" id="COG1075">
    <property type="taxonomic scope" value="Bacteria"/>
</dbReference>
<dbReference type="SUPFAM" id="SSF53474">
    <property type="entry name" value="alpha/beta-Hydrolases"/>
    <property type="match status" value="1"/>
</dbReference>
<keyword evidence="1" id="KW-0732">Signal</keyword>
<dbReference type="InterPro" id="IPR029058">
    <property type="entry name" value="AB_hydrolase_fold"/>
</dbReference>
<evidence type="ECO:0000256" key="1">
    <source>
        <dbReference type="SAM" id="SignalP"/>
    </source>
</evidence>
<feature type="chain" id="PRO_5004153366" evidence="1">
    <location>
        <begin position="19"/>
        <end position="301"/>
    </location>
</feature>
<evidence type="ECO:0000313" key="4">
    <source>
        <dbReference type="Proteomes" id="UP000023775"/>
    </source>
</evidence>
<feature type="signal peptide" evidence="1">
    <location>
        <begin position="1"/>
        <end position="18"/>
    </location>
</feature>
<accession>N9U2J2</accession>
<sequence>MIRQLVVLLFLLAGPALADSHTRYPIILVHGLFGFDKLMGVDYFYGIPQALTRDGATVYVAQVSATNSSEARGEQLLTQVQQVLAITGAEKVNLIGHSHGGPTVRYVASVAPELVASATSVGGVNQGSAIADLVRVNAPPGSAAETLASSAAQALSGVISLLSGGGKLPQDPIKALDALTSAGATEFNRHYPEGLPTTPCGEGPMRADNGVHYFSWSGRGNLTNILDPVDPALVLTGLFFDEPNDGLVGVCSSHLGKVIGTGYKMNHLDEVNHSFGIRHLFETDPVSLYVQHARRLKDLGL</sequence>
<dbReference type="AlphaFoldDB" id="N9U2J2"/>
<dbReference type="Pfam" id="PF00561">
    <property type="entry name" value="Abhydrolase_1"/>
    <property type="match status" value="1"/>
</dbReference>
<dbReference type="OrthoDB" id="2004167at2"/>
<protein>
    <submittedName>
        <fullName evidence="3">Lipase</fullName>
    </submittedName>
</protein>
<evidence type="ECO:0000313" key="3">
    <source>
        <dbReference type="EMBL" id="ENY72589.1"/>
    </source>
</evidence>
<dbReference type="EMBL" id="APVG01000014">
    <property type="protein sequence ID" value="ENY72589.1"/>
    <property type="molecule type" value="Genomic_DNA"/>
</dbReference>
<keyword evidence="4" id="KW-1185">Reference proteome</keyword>
<gene>
    <name evidence="3" type="ORF">G114_07299</name>
</gene>
<dbReference type="InterPro" id="IPR000073">
    <property type="entry name" value="AB_hydrolase_1"/>
</dbReference>